<accession>A0A8D9A059</accession>
<dbReference type="EMBL" id="HBUF01389406">
    <property type="protein sequence ID" value="CAG6733301.1"/>
    <property type="molecule type" value="Transcribed_RNA"/>
</dbReference>
<reference evidence="1" key="1">
    <citation type="submission" date="2021-05" db="EMBL/GenBank/DDBJ databases">
        <authorList>
            <person name="Alioto T."/>
            <person name="Alioto T."/>
            <person name="Gomez Garrido J."/>
        </authorList>
    </citation>
    <scope>NUCLEOTIDE SEQUENCE</scope>
</reference>
<dbReference type="AlphaFoldDB" id="A0A8D9A059"/>
<protein>
    <submittedName>
        <fullName evidence="1">Uncharacterized protein</fullName>
    </submittedName>
</protein>
<proteinExistence type="predicted"/>
<sequence>MRIEIERGRETGVGRRGRARETDIGVEIVETIRINIGRIGLEKNKILRETRIGKSTNSQRVVEKSIRKVVRKRSIPPRIELLKVVVKVVGKSIRNRVEIERVEEGEREIIVAEGREEGYQREVIGENQKGNIIEMIVNESLSSRREGQSEISTHPLYVR</sequence>
<dbReference type="EMBL" id="HBUF01546554">
    <property type="protein sequence ID" value="CAG6757208.1"/>
    <property type="molecule type" value="Transcribed_RNA"/>
</dbReference>
<evidence type="ECO:0000313" key="1">
    <source>
        <dbReference type="EMBL" id="CAG6757208.1"/>
    </source>
</evidence>
<name>A0A8D9A059_9HEMI</name>
<organism evidence="1">
    <name type="scientific">Cacopsylla melanoneura</name>
    <dbReference type="NCBI Taxonomy" id="428564"/>
    <lineage>
        <taxon>Eukaryota</taxon>
        <taxon>Metazoa</taxon>
        <taxon>Ecdysozoa</taxon>
        <taxon>Arthropoda</taxon>
        <taxon>Hexapoda</taxon>
        <taxon>Insecta</taxon>
        <taxon>Pterygota</taxon>
        <taxon>Neoptera</taxon>
        <taxon>Paraneoptera</taxon>
        <taxon>Hemiptera</taxon>
        <taxon>Sternorrhyncha</taxon>
        <taxon>Psylloidea</taxon>
        <taxon>Psyllidae</taxon>
        <taxon>Psyllinae</taxon>
        <taxon>Cacopsylla</taxon>
    </lineage>
</organism>
<dbReference type="EMBL" id="HBUF01051669">
    <property type="protein sequence ID" value="CAG6622065.1"/>
    <property type="molecule type" value="Transcribed_RNA"/>
</dbReference>
<dbReference type="EMBL" id="HBUF01210145">
    <property type="protein sequence ID" value="CAG6665298.1"/>
    <property type="molecule type" value="Transcribed_RNA"/>
</dbReference>
<dbReference type="EMBL" id="HBUF01210146">
    <property type="protein sequence ID" value="CAG6665300.1"/>
    <property type="molecule type" value="Transcribed_RNA"/>
</dbReference>